<dbReference type="Proteomes" id="UP000688947">
    <property type="component" value="Unassembled WGS sequence"/>
</dbReference>
<feature type="chain" id="PRO_5035917291" evidence="1">
    <location>
        <begin position="21"/>
        <end position="205"/>
    </location>
</feature>
<accession>A0A8T1URC6</accession>
<dbReference type="OrthoDB" id="104585at2759"/>
<organism evidence="2 3">
    <name type="scientific">Phytophthora cactorum</name>
    <dbReference type="NCBI Taxonomy" id="29920"/>
    <lineage>
        <taxon>Eukaryota</taxon>
        <taxon>Sar</taxon>
        <taxon>Stramenopiles</taxon>
        <taxon>Oomycota</taxon>
        <taxon>Peronosporomycetes</taxon>
        <taxon>Peronosporales</taxon>
        <taxon>Peronosporaceae</taxon>
        <taxon>Phytophthora</taxon>
    </lineage>
</organism>
<proteinExistence type="predicted"/>
<gene>
    <name evidence="2" type="ORF">JG687_00004499</name>
</gene>
<evidence type="ECO:0000256" key="1">
    <source>
        <dbReference type="SAM" id="SignalP"/>
    </source>
</evidence>
<feature type="signal peptide" evidence="1">
    <location>
        <begin position="1"/>
        <end position="20"/>
    </location>
</feature>
<reference evidence="2" key="1">
    <citation type="submission" date="2021-01" db="EMBL/GenBank/DDBJ databases">
        <title>Phytophthora aleatoria, a newly-described species from Pinus radiata is distinct from Phytophthora cactorum isolates based on comparative genomics.</title>
        <authorList>
            <person name="Mcdougal R."/>
            <person name="Panda P."/>
            <person name="Williams N."/>
            <person name="Studholme D.J."/>
        </authorList>
    </citation>
    <scope>NUCLEOTIDE SEQUENCE</scope>
    <source>
        <strain evidence="2">NZFS 3830</strain>
    </source>
</reference>
<dbReference type="AlphaFoldDB" id="A0A8T1URC6"/>
<evidence type="ECO:0000313" key="3">
    <source>
        <dbReference type="Proteomes" id="UP000688947"/>
    </source>
</evidence>
<comment type="caution">
    <text evidence="2">The sequence shown here is derived from an EMBL/GenBank/DDBJ whole genome shotgun (WGS) entry which is preliminary data.</text>
</comment>
<name>A0A8T1URC6_9STRA</name>
<dbReference type="VEuPathDB" id="FungiDB:PC110_g9205"/>
<keyword evidence="1" id="KW-0732">Signal</keyword>
<dbReference type="EMBL" id="JAENGZ010000156">
    <property type="protein sequence ID" value="KAG6967026.1"/>
    <property type="molecule type" value="Genomic_DNA"/>
</dbReference>
<feature type="non-terminal residue" evidence="2">
    <location>
        <position position="1"/>
    </location>
</feature>
<sequence length="205" mass="22933">MSALTIAVMLFLFGLQSVTAWSGSVTFYNNRWHDKSGGTYKYTIDDSQQCINLSCYNDRATSAKWKGLVKWGAFDGKSRIAFYTGKNCTGTVRHWEIEDPGSFPGNFFLDGIDDDITSFMIWQFNKEVKSTTLPCPWDFKCCLGYLLRHQLPNHAISSVAIVTAYAATFAAPCYFECGSDGYELACYFSLSTTIKDALIAHPSFT</sequence>
<evidence type="ECO:0000313" key="2">
    <source>
        <dbReference type="EMBL" id="KAG6967026.1"/>
    </source>
</evidence>
<protein>
    <submittedName>
        <fullName evidence="2">Uncharacterized protein</fullName>
    </submittedName>
</protein>